<keyword evidence="3" id="KW-1003">Cell membrane</keyword>
<protein>
    <recommendedName>
        <fullName evidence="8">Membrane transport protein MMPL domain-containing protein</fullName>
    </recommendedName>
</protein>
<reference evidence="9" key="1">
    <citation type="submission" date="2013-11" db="EMBL/GenBank/DDBJ databases">
        <title>Comparative genomics of Ignicoccus.</title>
        <authorList>
            <person name="Podar M."/>
        </authorList>
    </citation>
    <scope>NUCLEOTIDE SEQUENCE</scope>
    <source>
        <strain evidence="9">DSM 13166</strain>
    </source>
</reference>
<keyword evidence="4 7" id="KW-0812">Transmembrane</keyword>
<keyword evidence="5 7" id="KW-1133">Transmembrane helix</keyword>
<dbReference type="PANTHER" id="PTHR33406">
    <property type="entry name" value="MEMBRANE PROTEIN MJ1562-RELATED"/>
    <property type="match status" value="1"/>
</dbReference>
<name>A0A977KBQ8_9CREN</name>
<evidence type="ECO:0000256" key="6">
    <source>
        <dbReference type="ARBA" id="ARBA00023136"/>
    </source>
</evidence>
<proteinExistence type="inferred from homology"/>
<feature type="transmembrane region" description="Helical" evidence="7">
    <location>
        <begin position="721"/>
        <end position="743"/>
    </location>
</feature>
<feature type="domain" description="Membrane transport protein MMPL" evidence="8">
    <location>
        <begin position="303"/>
        <end position="532"/>
    </location>
</feature>
<feature type="transmembrane region" description="Helical" evidence="7">
    <location>
        <begin position="462"/>
        <end position="482"/>
    </location>
</feature>
<evidence type="ECO:0000256" key="1">
    <source>
        <dbReference type="ARBA" id="ARBA00004651"/>
    </source>
</evidence>
<keyword evidence="6 7" id="KW-0472">Membrane</keyword>
<evidence type="ECO:0000256" key="5">
    <source>
        <dbReference type="ARBA" id="ARBA00022989"/>
    </source>
</evidence>
<dbReference type="PANTHER" id="PTHR33406:SF6">
    <property type="entry name" value="MEMBRANE PROTEIN YDGH-RELATED"/>
    <property type="match status" value="1"/>
</dbReference>
<comment type="subcellular location">
    <subcellularLocation>
        <location evidence="1">Cell membrane</location>
        <topology evidence="1">Multi-pass membrane protein</topology>
    </subcellularLocation>
</comment>
<dbReference type="Proteomes" id="UP001063698">
    <property type="component" value="Chromosome"/>
</dbReference>
<evidence type="ECO:0000313" key="10">
    <source>
        <dbReference type="Proteomes" id="UP001063698"/>
    </source>
</evidence>
<feature type="transmembrane region" description="Helical" evidence="7">
    <location>
        <begin position="695"/>
        <end position="714"/>
    </location>
</feature>
<dbReference type="Pfam" id="PF03176">
    <property type="entry name" value="MMPL"/>
    <property type="match status" value="2"/>
</dbReference>
<evidence type="ECO:0000313" key="9">
    <source>
        <dbReference type="EMBL" id="UXD22688.1"/>
    </source>
</evidence>
<dbReference type="EMBL" id="CP006868">
    <property type="protein sequence ID" value="UXD22688.1"/>
    <property type="molecule type" value="Genomic_DNA"/>
</dbReference>
<sequence>MKRVIAWIAIAIIAAMFASQIDKVLVYSETAMLPPQAESYKVKQALEKYFPSLENRTMMMVILKVNATSPQAVKWYERWKNVTKVNATSFYDAWDGFKKALKGLYNGLGHMVKGINKGFEGYWMVTDMIHLTMTMNGLYDEPEKQALQDFKLLVAGTKLEKFDYIAKALYEYIHKKHLDPAKVDDSVLSCIAKHELYKRLSNDYAKTYLCCLACALNPKLKGVQLWMQYGFDPGTLKQKIDSYVKEFTPQGIKCFVEKKLSKLPTDVAYEVILASWEGKKLNNLDALALKALEEKMGKVLHYLMVSKDWKTVNIRMTNVSYEEAINAKKEALKLGKGVVEKAYLLGGSVLDKEMREANVRDAERVQTLSHVLVLVVLFALTRSLAASLVPFLVVGIGIVVGMALAFFIGQMFPIYQMARTLMITTGLGLGMDYSIFILSRFREELGHGRDPKEAAKIAAKRAGHAVGISALAASLGFASLMLSGTLMLNSMGMTIPLTVLATAAASITMLPELLAYLGGKKWFWWPSKNVEKPSHEVAPPRRGAVIAIFLITLIVTAVSLYFYVNYKGSSDTRLFIPKNTEAYQALQEFSKRFPPGAWGPVMLYTNQYNPFYWKMLKSRLENITGVALVMDPSKDMGTIKGSKAVAMIILDYEPFSSKALDVVPKIRDVAHRFHWLVGGMPAELYDMNILITKLFWSRVAPFAIIATMLVLAFAVRKLDPVIAAAYGLVAAISWAVILSHIISVSLWGYALYWMTPLIALIATLGIGTDYNVFYITRMIEEIEKEVKAGRSVIGGIWRPIKAVGPVIIGLASIMASAYFGMLIAQSIGLKQMGLALGFSALFAALNAVLLNPITLTVLASVKELFKGRKVKEKREEIIE</sequence>
<dbReference type="GO" id="GO:0005886">
    <property type="term" value="C:plasma membrane"/>
    <property type="evidence" value="ECO:0007669"/>
    <property type="project" value="UniProtKB-SubCell"/>
</dbReference>
<keyword evidence="10" id="KW-1185">Reference proteome</keyword>
<accession>A0A977KBQ8</accession>
<feature type="transmembrane region" description="Helical" evidence="7">
    <location>
        <begin position="544"/>
        <end position="564"/>
    </location>
</feature>
<feature type="transmembrane region" description="Helical" evidence="7">
    <location>
        <begin position="392"/>
        <end position="415"/>
    </location>
</feature>
<gene>
    <name evidence="9" type="ORF">IPA_07380</name>
</gene>
<evidence type="ECO:0000256" key="3">
    <source>
        <dbReference type="ARBA" id="ARBA00022475"/>
    </source>
</evidence>
<feature type="transmembrane region" description="Helical" evidence="7">
    <location>
        <begin position="494"/>
        <end position="518"/>
    </location>
</feature>
<dbReference type="AlphaFoldDB" id="A0A977KBQ8"/>
<feature type="transmembrane region" description="Helical" evidence="7">
    <location>
        <begin position="834"/>
        <end position="861"/>
    </location>
</feature>
<feature type="transmembrane region" description="Helical" evidence="7">
    <location>
        <begin position="806"/>
        <end position="828"/>
    </location>
</feature>
<evidence type="ECO:0000259" key="8">
    <source>
        <dbReference type="Pfam" id="PF03176"/>
    </source>
</evidence>
<comment type="similarity">
    <text evidence="2">Belongs to the resistance-nodulation-cell division (RND) (TC 2.A.6) family. MmpL subfamily.</text>
</comment>
<feature type="domain" description="Membrane transport protein MMPL" evidence="8">
    <location>
        <begin position="641"/>
        <end position="872"/>
    </location>
</feature>
<evidence type="ECO:0000256" key="2">
    <source>
        <dbReference type="ARBA" id="ARBA00010157"/>
    </source>
</evidence>
<dbReference type="Gene3D" id="1.20.1640.10">
    <property type="entry name" value="Multidrug efflux transporter AcrB transmembrane domain"/>
    <property type="match status" value="2"/>
</dbReference>
<dbReference type="InterPro" id="IPR004869">
    <property type="entry name" value="MMPL_dom"/>
</dbReference>
<dbReference type="KEGG" id="ipc:IPA_07380"/>
<dbReference type="SUPFAM" id="SSF82866">
    <property type="entry name" value="Multidrug efflux transporter AcrB transmembrane domain"/>
    <property type="match status" value="2"/>
</dbReference>
<dbReference type="InterPro" id="IPR050545">
    <property type="entry name" value="Mycobact_MmpL"/>
</dbReference>
<organism evidence="9 10">
    <name type="scientific">Ignicoccus pacificus DSM 13166</name>
    <dbReference type="NCBI Taxonomy" id="940294"/>
    <lineage>
        <taxon>Archaea</taxon>
        <taxon>Thermoproteota</taxon>
        <taxon>Thermoprotei</taxon>
        <taxon>Desulfurococcales</taxon>
        <taxon>Desulfurococcaceae</taxon>
        <taxon>Ignicoccus</taxon>
    </lineage>
</organism>
<evidence type="ECO:0000256" key="7">
    <source>
        <dbReference type="SAM" id="Phobius"/>
    </source>
</evidence>
<evidence type="ECO:0000256" key="4">
    <source>
        <dbReference type="ARBA" id="ARBA00022692"/>
    </source>
</evidence>
<feature type="transmembrane region" description="Helical" evidence="7">
    <location>
        <begin position="749"/>
        <end position="768"/>
    </location>
</feature>